<reference evidence="4" key="1">
    <citation type="submission" date="2016-06" db="UniProtKB">
        <authorList>
            <consortium name="WormBaseParasite"/>
        </authorList>
    </citation>
    <scope>IDENTIFICATION</scope>
</reference>
<keyword evidence="3" id="KW-1185">Reference proteome</keyword>
<keyword evidence="1" id="KW-0812">Transmembrane</keyword>
<organism evidence="4">
    <name type="scientific">Onchocerca flexuosa</name>
    <dbReference type="NCBI Taxonomy" id="387005"/>
    <lineage>
        <taxon>Eukaryota</taxon>
        <taxon>Metazoa</taxon>
        <taxon>Ecdysozoa</taxon>
        <taxon>Nematoda</taxon>
        <taxon>Chromadorea</taxon>
        <taxon>Rhabditida</taxon>
        <taxon>Spirurina</taxon>
        <taxon>Spiruromorpha</taxon>
        <taxon>Filarioidea</taxon>
        <taxon>Onchocercidae</taxon>
        <taxon>Onchocerca</taxon>
    </lineage>
</organism>
<keyword evidence="1" id="KW-0472">Membrane</keyword>
<sequence>MLEDTKRTLIALCSILTVLTVIIIFVLIRKSKSLTVKQQFCQNLPDRRECIFPEYYDSVIEFNTSSTCRRQNTFADLRQSKSFYDRIPTQIPVNAALIHDNALLGETDFTYLSLK</sequence>
<evidence type="ECO:0000313" key="4">
    <source>
        <dbReference type="WBParaSite" id="OFLC_0000927401-mRNA-1"/>
    </source>
</evidence>
<dbReference type="EMBL" id="UZAJ01011201">
    <property type="protein sequence ID" value="VDO59457.1"/>
    <property type="molecule type" value="Genomic_DNA"/>
</dbReference>
<evidence type="ECO:0000256" key="1">
    <source>
        <dbReference type="SAM" id="Phobius"/>
    </source>
</evidence>
<accession>A0A183HP63</accession>
<gene>
    <name evidence="2" type="ORF">OFLC_LOCUS9269</name>
</gene>
<dbReference type="Proteomes" id="UP000267606">
    <property type="component" value="Unassembled WGS sequence"/>
</dbReference>
<evidence type="ECO:0000313" key="3">
    <source>
        <dbReference type="Proteomes" id="UP000267606"/>
    </source>
</evidence>
<dbReference type="STRING" id="387005.A0A183HP63"/>
<evidence type="ECO:0000313" key="2">
    <source>
        <dbReference type="EMBL" id="VDO59457.1"/>
    </source>
</evidence>
<keyword evidence="1" id="KW-1133">Transmembrane helix</keyword>
<dbReference type="WBParaSite" id="OFLC_0000927401-mRNA-1">
    <property type="protein sequence ID" value="OFLC_0000927401-mRNA-1"/>
    <property type="gene ID" value="OFLC_0000927401"/>
</dbReference>
<protein>
    <submittedName>
        <fullName evidence="4">Transmembrane protein</fullName>
    </submittedName>
</protein>
<dbReference type="AlphaFoldDB" id="A0A183HP63"/>
<proteinExistence type="predicted"/>
<reference evidence="2 3" key="2">
    <citation type="submission" date="2018-11" db="EMBL/GenBank/DDBJ databases">
        <authorList>
            <consortium name="Pathogen Informatics"/>
        </authorList>
    </citation>
    <scope>NUCLEOTIDE SEQUENCE [LARGE SCALE GENOMIC DNA]</scope>
</reference>
<name>A0A183HP63_9BILA</name>
<feature type="transmembrane region" description="Helical" evidence="1">
    <location>
        <begin position="6"/>
        <end position="28"/>
    </location>
</feature>